<name>A0A6G7J094_9FLAO</name>
<evidence type="ECO:0000256" key="1">
    <source>
        <dbReference type="SAM" id="SignalP"/>
    </source>
</evidence>
<proteinExistence type="predicted"/>
<dbReference type="EMBL" id="CP049616">
    <property type="protein sequence ID" value="QII44070.1"/>
    <property type="molecule type" value="Genomic_DNA"/>
</dbReference>
<evidence type="ECO:0000313" key="3">
    <source>
        <dbReference type="Proteomes" id="UP000502928"/>
    </source>
</evidence>
<dbReference type="Proteomes" id="UP000502928">
    <property type="component" value="Chromosome"/>
</dbReference>
<accession>A0A6G7J094</accession>
<dbReference type="RefSeq" id="WP_166247731.1">
    <property type="nucleotide sequence ID" value="NZ_CP049616.1"/>
</dbReference>
<dbReference type="KEGG" id="mut:GVT53_05080"/>
<keyword evidence="3" id="KW-1185">Reference proteome</keyword>
<evidence type="ECO:0000313" key="2">
    <source>
        <dbReference type="EMBL" id="QII44070.1"/>
    </source>
</evidence>
<dbReference type="AlphaFoldDB" id="A0A6G7J094"/>
<feature type="signal peptide" evidence="1">
    <location>
        <begin position="1"/>
        <end position="20"/>
    </location>
</feature>
<feature type="chain" id="PRO_5026009981" evidence="1">
    <location>
        <begin position="21"/>
        <end position="49"/>
    </location>
</feature>
<protein>
    <submittedName>
        <fullName evidence="2">Uncharacterized protein</fullName>
    </submittedName>
</protein>
<reference evidence="2 3" key="1">
    <citation type="submission" date="2020-02" db="EMBL/GenBank/DDBJ databases">
        <title>Complete genome of Muricauda sp. 501str8.</title>
        <authorList>
            <person name="Dong B."/>
            <person name="Zhu S."/>
            <person name="Yang J."/>
            <person name="Chen J."/>
        </authorList>
    </citation>
    <scope>NUCLEOTIDE SEQUENCE [LARGE SCALE GENOMIC DNA]</scope>
    <source>
        <strain evidence="2 3">501str8</strain>
    </source>
</reference>
<organism evidence="2 3">
    <name type="scientific">Flagellimonas oceani</name>
    <dbReference type="NCBI Taxonomy" id="2698672"/>
    <lineage>
        <taxon>Bacteria</taxon>
        <taxon>Pseudomonadati</taxon>
        <taxon>Bacteroidota</taxon>
        <taxon>Flavobacteriia</taxon>
        <taxon>Flavobacteriales</taxon>
        <taxon>Flavobacteriaceae</taxon>
        <taxon>Flagellimonas</taxon>
    </lineage>
</organism>
<keyword evidence="1" id="KW-0732">Signal</keyword>
<sequence length="49" mass="5492">MKVKQYGPVMALGLMLPWFACSDPDDSMDRVLFQWEGTKSSDPWATTGP</sequence>
<gene>
    <name evidence="2" type="ORF">GVT53_05080</name>
</gene>